<feature type="region of interest" description="Disordered" evidence="1">
    <location>
        <begin position="1"/>
        <end position="126"/>
    </location>
</feature>
<feature type="transmembrane region" description="Helical" evidence="2">
    <location>
        <begin position="188"/>
        <end position="208"/>
    </location>
</feature>
<dbReference type="Proteomes" id="UP001364211">
    <property type="component" value="Unassembled WGS sequence"/>
</dbReference>
<dbReference type="EMBL" id="JBBJUP010000015">
    <property type="protein sequence ID" value="MEJ8280926.1"/>
    <property type="molecule type" value="Genomic_DNA"/>
</dbReference>
<keyword evidence="2" id="KW-1133">Transmembrane helix</keyword>
<dbReference type="RefSeq" id="WP_340292619.1">
    <property type="nucleotide sequence ID" value="NZ_JBBJUP010000015.1"/>
</dbReference>
<evidence type="ECO:0000313" key="4">
    <source>
        <dbReference type="Proteomes" id="UP001364211"/>
    </source>
</evidence>
<accession>A0ABU8TBL8</accession>
<keyword evidence="2" id="KW-0472">Membrane</keyword>
<name>A0ABU8TBL8_9PSEU</name>
<gene>
    <name evidence="3" type="ORF">WJX68_18440</name>
</gene>
<protein>
    <submittedName>
        <fullName evidence="3">Uncharacterized protein</fullName>
    </submittedName>
</protein>
<feature type="compositionally biased region" description="Gly residues" evidence="1">
    <location>
        <begin position="25"/>
        <end position="38"/>
    </location>
</feature>
<proteinExistence type="predicted"/>
<sequence length="229" mass="22384">MRERDERVRGYGRAGALAGVTAGAGATGTGTGGGGLRVAGGAAARAVPLGEPVPGSPAAAPSGAPAPPRAARVPAAERAARRWAPQGARERALAASVARHPAARARRAGAAGAGGPVRTEGPSGAPRAAALWTAPCAPASAPGAVRPARSVAVPPPRTVRPLERRCLVPPRPRRARARAGVRGRVERLLAGLAVALCTATVVVGLGLLGDAAAGWNAPSAGAPAVTVGH</sequence>
<organism evidence="3 4">
    <name type="scientific">Pseudonocardia spirodelae</name>
    <dbReference type="NCBI Taxonomy" id="3133431"/>
    <lineage>
        <taxon>Bacteria</taxon>
        <taxon>Bacillati</taxon>
        <taxon>Actinomycetota</taxon>
        <taxon>Actinomycetes</taxon>
        <taxon>Pseudonocardiales</taxon>
        <taxon>Pseudonocardiaceae</taxon>
        <taxon>Pseudonocardia</taxon>
    </lineage>
</organism>
<evidence type="ECO:0000256" key="2">
    <source>
        <dbReference type="SAM" id="Phobius"/>
    </source>
</evidence>
<evidence type="ECO:0000313" key="3">
    <source>
        <dbReference type="EMBL" id="MEJ8280926.1"/>
    </source>
</evidence>
<keyword evidence="2" id="KW-0812">Transmembrane</keyword>
<feature type="compositionally biased region" description="Low complexity" evidence="1">
    <location>
        <begin position="14"/>
        <end position="24"/>
    </location>
</feature>
<reference evidence="3 4" key="1">
    <citation type="submission" date="2024-03" db="EMBL/GenBank/DDBJ databases">
        <title>Draft genome sequence of Pseudonocardia sp. DW16-2.</title>
        <authorList>
            <person name="Duangmal K."/>
        </authorList>
    </citation>
    <scope>NUCLEOTIDE SEQUENCE [LARGE SCALE GENOMIC DNA]</scope>
    <source>
        <strain evidence="3 4">DW16-2</strain>
    </source>
</reference>
<evidence type="ECO:0000256" key="1">
    <source>
        <dbReference type="SAM" id="MobiDB-lite"/>
    </source>
</evidence>
<comment type="caution">
    <text evidence="3">The sequence shown here is derived from an EMBL/GenBank/DDBJ whole genome shotgun (WGS) entry which is preliminary data.</text>
</comment>
<keyword evidence="4" id="KW-1185">Reference proteome</keyword>
<feature type="compositionally biased region" description="Low complexity" evidence="1">
    <location>
        <begin position="39"/>
        <end position="85"/>
    </location>
</feature>